<evidence type="ECO:0000313" key="2">
    <source>
        <dbReference type="EMBL" id="NVO67109.1"/>
    </source>
</evidence>
<feature type="region of interest" description="Disordered" evidence="1">
    <location>
        <begin position="46"/>
        <end position="68"/>
    </location>
</feature>
<name>A0A7K4HPF4_9EURY</name>
<organism evidence="2 3">
    <name type="scientific">Methanofollis tationis</name>
    <dbReference type="NCBI Taxonomy" id="81417"/>
    <lineage>
        <taxon>Archaea</taxon>
        <taxon>Methanobacteriati</taxon>
        <taxon>Methanobacteriota</taxon>
        <taxon>Stenosarchaea group</taxon>
        <taxon>Methanomicrobia</taxon>
        <taxon>Methanomicrobiales</taxon>
        <taxon>Methanomicrobiaceae</taxon>
        <taxon>Methanofollis</taxon>
    </lineage>
</organism>
<comment type="caution">
    <text evidence="2">The sequence shown here is derived from an EMBL/GenBank/DDBJ whole genome shotgun (WGS) entry which is preliminary data.</text>
</comment>
<dbReference type="RefSeq" id="WP_176788736.1">
    <property type="nucleotide sequence ID" value="NZ_JABXWR010000001.1"/>
</dbReference>
<reference evidence="2 3" key="1">
    <citation type="submission" date="2020-06" db="EMBL/GenBank/DDBJ databases">
        <title>Methanofollis fontis sp. nov., a methanogen isolated from marine sediments near a cold seep at Four-Way Closure Ridge offshore southwestern Taiwan.</title>
        <authorList>
            <person name="Chen S.-C."/>
            <person name="Teng N.-H."/>
            <person name="Lin Y.-S."/>
            <person name="Lai M.-C."/>
            <person name="Chen H.-H."/>
            <person name="Wang C.-C."/>
        </authorList>
    </citation>
    <scope>NUCLEOTIDE SEQUENCE [LARGE SCALE GENOMIC DNA]</scope>
    <source>
        <strain evidence="2 3">DSM 2702</strain>
    </source>
</reference>
<sequence>MSETAEKRGRKSTGESYATQQISPIFEIVPEERGWKKSGDHAMPFRTEQHHAGVEKRGSRQISAGMTP</sequence>
<feature type="compositionally biased region" description="Basic and acidic residues" evidence="1">
    <location>
        <begin position="47"/>
        <end position="58"/>
    </location>
</feature>
<proteinExistence type="predicted"/>
<dbReference type="AlphaFoldDB" id="A0A7K4HPF4"/>
<keyword evidence="3" id="KW-1185">Reference proteome</keyword>
<dbReference type="Proteomes" id="UP000570823">
    <property type="component" value="Unassembled WGS sequence"/>
</dbReference>
<feature type="compositionally biased region" description="Polar residues" evidence="1">
    <location>
        <begin position="14"/>
        <end position="23"/>
    </location>
</feature>
<accession>A0A7K4HPF4</accession>
<feature type="region of interest" description="Disordered" evidence="1">
    <location>
        <begin position="1"/>
        <end position="25"/>
    </location>
</feature>
<dbReference type="EMBL" id="JABXWR010000001">
    <property type="protein sequence ID" value="NVO67109.1"/>
    <property type="molecule type" value="Genomic_DNA"/>
</dbReference>
<protein>
    <submittedName>
        <fullName evidence="2">Uncharacterized protein</fullName>
    </submittedName>
</protein>
<evidence type="ECO:0000313" key="3">
    <source>
        <dbReference type="Proteomes" id="UP000570823"/>
    </source>
</evidence>
<gene>
    <name evidence="2" type="ORF">HWN36_07250</name>
</gene>
<evidence type="ECO:0000256" key="1">
    <source>
        <dbReference type="SAM" id="MobiDB-lite"/>
    </source>
</evidence>